<dbReference type="GO" id="GO:0006623">
    <property type="term" value="P:protein targeting to vacuole"/>
    <property type="evidence" value="ECO:0007669"/>
    <property type="project" value="TreeGrafter"/>
</dbReference>
<keyword evidence="3" id="KW-1133">Transmembrane helix</keyword>
<dbReference type="PROSITE" id="PS50088">
    <property type="entry name" value="ANK_REPEAT"/>
    <property type="match status" value="1"/>
</dbReference>
<dbReference type="STRING" id="906689.A0A2I0WGA2"/>
<feature type="repeat" description="ANK" evidence="1">
    <location>
        <begin position="465"/>
        <end position="497"/>
    </location>
</feature>
<feature type="compositionally biased region" description="Low complexity" evidence="2">
    <location>
        <begin position="365"/>
        <end position="376"/>
    </location>
</feature>
<keyword evidence="3" id="KW-0472">Membrane</keyword>
<dbReference type="Gene3D" id="1.25.40.20">
    <property type="entry name" value="Ankyrin repeat-containing domain"/>
    <property type="match status" value="1"/>
</dbReference>
<dbReference type="SUPFAM" id="SSF48403">
    <property type="entry name" value="Ankyrin repeat"/>
    <property type="match status" value="1"/>
</dbReference>
<dbReference type="PANTHER" id="PTHR47794">
    <property type="entry name" value="VACUOLAR PROTEIN SORTING-ASSOCIATED PROTEIN 27"/>
    <property type="match status" value="1"/>
</dbReference>
<dbReference type="GO" id="GO:0043130">
    <property type="term" value="F:ubiquitin binding"/>
    <property type="evidence" value="ECO:0007669"/>
    <property type="project" value="TreeGrafter"/>
</dbReference>
<dbReference type="InterPro" id="IPR029052">
    <property type="entry name" value="Metallo-depent_PP-like"/>
</dbReference>
<keyword evidence="3" id="KW-0812">Transmembrane</keyword>
<feature type="transmembrane region" description="Helical" evidence="3">
    <location>
        <begin position="113"/>
        <end position="141"/>
    </location>
</feature>
<sequence length="518" mass="57016">MGGYGRKGDRVIDRYEKEFGARNYHFSAGKVNFIVVDAQTLDGPKHEKETSVSWEFIKSISTANMSRPRVLLTHIPLYRPNDSPCGSYRSSGVINQRVSFVGHDQGIKYLCQFVVTLLLLFVWPTNGFAIFGQLTSFVSSVRRKWANMKEKVDEEDCEYDMIWDSEGSMHLIKKHKTVPAAYSNVGVTGRGNAVLRSSAKKQSTQEHETSISMEMNTDMNSEKTGKTRQNRSMMISTTVDAVVGLCAANIHQIKWLYLSLASIQMSESVKIVSIILLVASLSLRNSVWFRNDSIVEENAWSRENGQSSYDTVASVVNGVSRLNVDENDAPEADSFSREAVATVLECKCGMPLCICKPPMPDPAPSQNSLVSSSHSSQRPKKTSSNQRTVESISRKPSSSSSSSSSSNKPSSFLNMGQASNGNADKPKADYDVNGEGLREAIKNSDPAGVRKLLSEGVDANYCDKQGLTPLHLAALFNRTEIAFILMDHGASVERKNAQGGFPIPFCTTFSFSFNVCVL</sequence>
<dbReference type="Proteomes" id="UP000233837">
    <property type="component" value="Unassembled WGS sequence"/>
</dbReference>
<proteinExistence type="predicted"/>
<keyword evidence="1" id="KW-0040">ANK repeat</keyword>
<organism evidence="4 5">
    <name type="scientific">Dendrobium catenatum</name>
    <dbReference type="NCBI Taxonomy" id="906689"/>
    <lineage>
        <taxon>Eukaryota</taxon>
        <taxon>Viridiplantae</taxon>
        <taxon>Streptophyta</taxon>
        <taxon>Embryophyta</taxon>
        <taxon>Tracheophyta</taxon>
        <taxon>Spermatophyta</taxon>
        <taxon>Magnoliopsida</taxon>
        <taxon>Liliopsida</taxon>
        <taxon>Asparagales</taxon>
        <taxon>Orchidaceae</taxon>
        <taxon>Epidendroideae</taxon>
        <taxon>Malaxideae</taxon>
        <taxon>Dendrobiinae</taxon>
        <taxon>Dendrobium</taxon>
    </lineage>
</organism>
<dbReference type="GO" id="GO:0033565">
    <property type="term" value="C:ESCRT-0 complex"/>
    <property type="evidence" value="ECO:0007669"/>
    <property type="project" value="TreeGrafter"/>
</dbReference>
<dbReference type="GO" id="GO:0043328">
    <property type="term" value="P:protein transport to vacuole involved in ubiquitin-dependent protein catabolic process via the multivesicular body sorting pathway"/>
    <property type="evidence" value="ECO:0007669"/>
    <property type="project" value="TreeGrafter"/>
</dbReference>
<feature type="compositionally biased region" description="Polar residues" evidence="2">
    <location>
        <begin position="412"/>
        <end position="422"/>
    </location>
</feature>
<dbReference type="InterPro" id="IPR002110">
    <property type="entry name" value="Ankyrin_rpt"/>
</dbReference>
<dbReference type="SUPFAM" id="SSF56300">
    <property type="entry name" value="Metallo-dependent phosphatases"/>
    <property type="match status" value="1"/>
</dbReference>
<dbReference type="AlphaFoldDB" id="A0A2I0WGA2"/>
<evidence type="ECO:0000313" key="4">
    <source>
        <dbReference type="EMBL" id="PKU74669.1"/>
    </source>
</evidence>
<dbReference type="Pfam" id="PF12796">
    <property type="entry name" value="Ank_2"/>
    <property type="match status" value="1"/>
</dbReference>
<gene>
    <name evidence="4" type="ORF">MA16_Dca004860</name>
</gene>
<accession>A0A2I0WGA2</accession>
<dbReference type="PANTHER" id="PTHR47794:SF1">
    <property type="entry name" value="VACUOLAR PROTEIN SORTING-ASSOCIATED PROTEIN 27"/>
    <property type="match status" value="1"/>
</dbReference>
<evidence type="ECO:0000256" key="1">
    <source>
        <dbReference type="PROSITE-ProRule" id="PRU00023"/>
    </source>
</evidence>
<feature type="region of interest" description="Disordered" evidence="2">
    <location>
        <begin position="363"/>
        <end position="431"/>
    </location>
</feature>
<dbReference type="InterPro" id="IPR036770">
    <property type="entry name" value="Ankyrin_rpt-contain_sf"/>
</dbReference>
<dbReference type="SMART" id="SM00248">
    <property type="entry name" value="ANK"/>
    <property type="match status" value="1"/>
</dbReference>
<feature type="compositionally biased region" description="Low complexity" evidence="2">
    <location>
        <begin position="394"/>
        <end position="411"/>
    </location>
</feature>
<protein>
    <submittedName>
        <fullName evidence="4">Uncharacterized protein</fullName>
    </submittedName>
</protein>
<reference evidence="4 5" key="2">
    <citation type="journal article" date="2017" name="Nature">
        <title>The Apostasia genome and the evolution of orchids.</title>
        <authorList>
            <person name="Zhang G.Q."/>
            <person name="Liu K.W."/>
            <person name="Li Z."/>
            <person name="Lohaus R."/>
            <person name="Hsiao Y.Y."/>
            <person name="Niu S.C."/>
            <person name="Wang J.Y."/>
            <person name="Lin Y.C."/>
            <person name="Xu Q."/>
            <person name="Chen L.J."/>
            <person name="Yoshida K."/>
            <person name="Fujiwara S."/>
            <person name="Wang Z.W."/>
            <person name="Zhang Y.Q."/>
            <person name="Mitsuda N."/>
            <person name="Wang M."/>
            <person name="Liu G.H."/>
            <person name="Pecoraro L."/>
            <person name="Huang H.X."/>
            <person name="Xiao X.J."/>
            <person name="Lin M."/>
            <person name="Wu X.Y."/>
            <person name="Wu W.L."/>
            <person name="Chen Y.Y."/>
            <person name="Chang S.B."/>
            <person name="Sakamoto S."/>
            <person name="Ohme-Takagi M."/>
            <person name="Yagi M."/>
            <person name="Zeng S.J."/>
            <person name="Shen C.Y."/>
            <person name="Yeh C.M."/>
            <person name="Luo Y.B."/>
            <person name="Tsai W.C."/>
            <person name="Van de Peer Y."/>
            <person name="Liu Z.J."/>
        </authorList>
    </citation>
    <scope>NUCLEOTIDE SEQUENCE [LARGE SCALE GENOMIC DNA]</scope>
    <source>
        <tissue evidence="4">The whole plant</tissue>
    </source>
</reference>
<name>A0A2I0WGA2_9ASPA</name>
<reference evidence="4 5" key="1">
    <citation type="journal article" date="2016" name="Sci. Rep.">
        <title>The Dendrobium catenatum Lindl. genome sequence provides insights into polysaccharide synthase, floral development and adaptive evolution.</title>
        <authorList>
            <person name="Zhang G.Q."/>
            <person name="Xu Q."/>
            <person name="Bian C."/>
            <person name="Tsai W.C."/>
            <person name="Yeh C.M."/>
            <person name="Liu K.W."/>
            <person name="Yoshida K."/>
            <person name="Zhang L.S."/>
            <person name="Chang S.B."/>
            <person name="Chen F."/>
            <person name="Shi Y."/>
            <person name="Su Y.Y."/>
            <person name="Zhang Y.Q."/>
            <person name="Chen L.J."/>
            <person name="Yin Y."/>
            <person name="Lin M."/>
            <person name="Huang H."/>
            <person name="Deng H."/>
            <person name="Wang Z.W."/>
            <person name="Zhu S.L."/>
            <person name="Zhao X."/>
            <person name="Deng C."/>
            <person name="Niu S.C."/>
            <person name="Huang J."/>
            <person name="Wang M."/>
            <person name="Liu G.H."/>
            <person name="Yang H.J."/>
            <person name="Xiao X.J."/>
            <person name="Hsiao Y.Y."/>
            <person name="Wu W.L."/>
            <person name="Chen Y.Y."/>
            <person name="Mitsuda N."/>
            <person name="Ohme-Takagi M."/>
            <person name="Luo Y.B."/>
            <person name="Van de Peer Y."/>
            <person name="Liu Z.J."/>
        </authorList>
    </citation>
    <scope>NUCLEOTIDE SEQUENCE [LARGE SCALE GENOMIC DNA]</scope>
    <source>
        <tissue evidence="4">The whole plant</tissue>
    </source>
</reference>
<evidence type="ECO:0000313" key="5">
    <source>
        <dbReference type="Proteomes" id="UP000233837"/>
    </source>
</evidence>
<evidence type="ECO:0000256" key="3">
    <source>
        <dbReference type="SAM" id="Phobius"/>
    </source>
</evidence>
<dbReference type="GO" id="GO:0032266">
    <property type="term" value="F:phosphatidylinositol-3-phosphate binding"/>
    <property type="evidence" value="ECO:0007669"/>
    <property type="project" value="TreeGrafter"/>
</dbReference>
<keyword evidence="5" id="KW-1185">Reference proteome</keyword>
<dbReference type="PROSITE" id="PS50297">
    <property type="entry name" value="ANK_REP_REGION"/>
    <property type="match status" value="1"/>
</dbReference>
<dbReference type="EMBL" id="KZ502668">
    <property type="protein sequence ID" value="PKU74669.1"/>
    <property type="molecule type" value="Genomic_DNA"/>
</dbReference>
<evidence type="ECO:0000256" key="2">
    <source>
        <dbReference type="SAM" id="MobiDB-lite"/>
    </source>
</evidence>